<organism evidence="2 3">
    <name type="scientific">Sapajus apella</name>
    <name type="common">Brown-capped capuchin</name>
    <name type="synonym">Cebus apella</name>
    <dbReference type="NCBI Taxonomy" id="9515"/>
    <lineage>
        <taxon>Eukaryota</taxon>
        <taxon>Metazoa</taxon>
        <taxon>Chordata</taxon>
        <taxon>Craniata</taxon>
        <taxon>Vertebrata</taxon>
        <taxon>Euteleostomi</taxon>
        <taxon>Mammalia</taxon>
        <taxon>Eutheria</taxon>
        <taxon>Euarchontoglires</taxon>
        <taxon>Primates</taxon>
        <taxon>Haplorrhini</taxon>
        <taxon>Platyrrhini</taxon>
        <taxon>Cebidae</taxon>
        <taxon>Cebinae</taxon>
        <taxon>Sapajus</taxon>
    </lineage>
</organism>
<keyword evidence="2" id="KW-1185">Reference proteome</keyword>
<dbReference type="GeneID" id="116539420"/>
<name>A0A6J3GJV0_SAPAP</name>
<feature type="region of interest" description="Disordered" evidence="1">
    <location>
        <begin position="41"/>
        <end position="66"/>
    </location>
</feature>
<feature type="region of interest" description="Disordered" evidence="1">
    <location>
        <begin position="1"/>
        <end position="21"/>
    </location>
</feature>
<evidence type="ECO:0000256" key="1">
    <source>
        <dbReference type="SAM" id="MobiDB-lite"/>
    </source>
</evidence>
<dbReference type="AlphaFoldDB" id="A0A6J3GJV0"/>
<evidence type="ECO:0000313" key="3">
    <source>
        <dbReference type="RefSeq" id="XP_032118251.1"/>
    </source>
</evidence>
<proteinExistence type="predicted"/>
<accession>A0A6J3GJV0</accession>
<dbReference type="RefSeq" id="XP_032118251.1">
    <property type="nucleotide sequence ID" value="XM_032262360.1"/>
</dbReference>
<dbReference type="Proteomes" id="UP000504640">
    <property type="component" value="Unplaced"/>
</dbReference>
<feature type="compositionally biased region" description="Gly residues" evidence="1">
    <location>
        <begin position="56"/>
        <end position="66"/>
    </location>
</feature>
<reference evidence="3" key="1">
    <citation type="submission" date="2025-08" db="UniProtKB">
        <authorList>
            <consortium name="RefSeq"/>
        </authorList>
    </citation>
    <scope>IDENTIFICATION</scope>
    <source>
        <tissue evidence="3">Blood</tissue>
    </source>
</reference>
<sequence>MSARQARPLRRRPEPARPSFNFTLGFGAKAASKRVPCLRRAAPGAEGRARRAPAPGVGGWREPGGRGLAGQLARDEMPRWEQGSGDGPGGAAGVAGKGGFVIVFVSERSEFVTPVPPPPPPARW</sequence>
<gene>
    <name evidence="3" type="primary">LOC116539420</name>
</gene>
<protein>
    <submittedName>
        <fullName evidence="3">Uncharacterized protein LOC116539420</fullName>
    </submittedName>
</protein>
<evidence type="ECO:0000313" key="2">
    <source>
        <dbReference type="Proteomes" id="UP000504640"/>
    </source>
</evidence>